<sequence length="85" mass="10173">MKSIMRSRFVPPYHTQQLHNQLQNLKQGSRTAEEYCTEMKRLMTRIAMVEDEGATKARFLGGRRVYQEEEEQPYHLTFILERLLL</sequence>
<feature type="domain" description="Retrotransposon gag" evidence="1">
    <location>
        <begin position="1"/>
        <end position="62"/>
    </location>
</feature>
<evidence type="ECO:0000259" key="1">
    <source>
        <dbReference type="Pfam" id="PF03732"/>
    </source>
</evidence>
<evidence type="ECO:0000313" key="2">
    <source>
        <dbReference type="EMBL" id="KAK6923405.1"/>
    </source>
</evidence>
<dbReference type="Proteomes" id="UP001370490">
    <property type="component" value="Unassembled WGS sequence"/>
</dbReference>
<gene>
    <name evidence="2" type="ORF">RJ641_011709</name>
</gene>
<dbReference type="Pfam" id="PF03732">
    <property type="entry name" value="Retrotrans_gag"/>
    <property type="match status" value="1"/>
</dbReference>
<protein>
    <submittedName>
        <fullName evidence="2">Retrotransposon gag domain</fullName>
    </submittedName>
</protein>
<dbReference type="PANTHER" id="PTHR35046">
    <property type="entry name" value="ZINC KNUCKLE (CCHC-TYPE) FAMILY PROTEIN"/>
    <property type="match status" value="1"/>
</dbReference>
<accession>A0AAN8UWY0</accession>
<keyword evidence="3" id="KW-1185">Reference proteome</keyword>
<dbReference type="AlphaFoldDB" id="A0AAN8UWY0"/>
<proteinExistence type="predicted"/>
<dbReference type="PANTHER" id="PTHR35046:SF9">
    <property type="entry name" value="RNA-DIRECTED DNA POLYMERASE"/>
    <property type="match status" value="1"/>
</dbReference>
<name>A0AAN8UWY0_9MAGN</name>
<dbReference type="InterPro" id="IPR005162">
    <property type="entry name" value="Retrotrans_gag_dom"/>
</dbReference>
<dbReference type="EMBL" id="JBAMMX010000018">
    <property type="protein sequence ID" value="KAK6923405.1"/>
    <property type="molecule type" value="Genomic_DNA"/>
</dbReference>
<reference evidence="2 3" key="1">
    <citation type="submission" date="2023-12" db="EMBL/GenBank/DDBJ databases">
        <title>A high-quality genome assembly for Dillenia turbinata (Dilleniales).</title>
        <authorList>
            <person name="Chanderbali A."/>
        </authorList>
    </citation>
    <scope>NUCLEOTIDE SEQUENCE [LARGE SCALE GENOMIC DNA]</scope>
    <source>
        <strain evidence="2">LSX21</strain>
        <tissue evidence="2">Leaf</tissue>
    </source>
</reference>
<evidence type="ECO:0000313" key="3">
    <source>
        <dbReference type="Proteomes" id="UP001370490"/>
    </source>
</evidence>
<organism evidence="2 3">
    <name type="scientific">Dillenia turbinata</name>
    <dbReference type="NCBI Taxonomy" id="194707"/>
    <lineage>
        <taxon>Eukaryota</taxon>
        <taxon>Viridiplantae</taxon>
        <taxon>Streptophyta</taxon>
        <taxon>Embryophyta</taxon>
        <taxon>Tracheophyta</taxon>
        <taxon>Spermatophyta</taxon>
        <taxon>Magnoliopsida</taxon>
        <taxon>eudicotyledons</taxon>
        <taxon>Gunneridae</taxon>
        <taxon>Pentapetalae</taxon>
        <taxon>Dilleniales</taxon>
        <taxon>Dilleniaceae</taxon>
        <taxon>Dillenia</taxon>
    </lineage>
</organism>
<comment type="caution">
    <text evidence="2">The sequence shown here is derived from an EMBL/GenBank/DDBJ whole genome shotgun (WGS) entry which is preliminary data.</text>
</comment>